<dbReference type="CDD" id="cd00586">
    <property type="entry name" value="4HBT"/>
    <property type="match status" value="1"/>
</dbReference>
<evidence type="ECO:0000313" key="3">
    <source>
        <dbReference type="Proteomes" id="UP000245507"/>
    </source>
</evidence>
<dbReference type="PANTHER" id="PTHR31793:SF24">
    <property type="entry name" value="LONG-CHAIN ACYL-COA THIOESTERASE FADM"/>
    <property type="match status" value="1"/>
</dbReference>
<dbReference type="Gene3D" id="3.10.129.10">
    <property type="entry name" value="Hotdog Thioesterase"/>
    <property type="match status" value="1"/>
</dbReference>
<keyword evidence="3" id="KW-1185">Reference proteome</keyword>
<dbReference type="GO" id="GO:0047617">
    <property type="term" value="F:fatty acyl-CoA hydrolase activity"/>
    <property type="evidence" value="ECO:0007669"/>
    <property type="project" value="TreeGrafter"/>
</dbReference>
<evidence type="ECO:0000259" key="1">
    <source>
        <dbReference type="Pfam" id="PF03061"/>
    </source>
</evidence>
<dbReference type="SUPFAM" id="SSF54637">
    <property type="entry name" value="Thioesterase/thiol ester dehydrase-isomerase"/>
    <property type="match status" value="1"/>
</dbReference>
<feature type="domain" description="Thioesterase" evidence="1">
    <location>
        <begin position="32"/>
        <end position="111"/>
    </location>
</feature>
<dbReference type="InterPro" id="IPR029069">
    <property type="entry name" value="HotDog_dom_sf"/>
</dbReference>
<accession>A0A316TJS4</accession>
<comment type="caution">
    <text evidence="2">The sequence shown here is derived from an EMBL/GenBank/DDBJ whole genome shotgun (WGS) entry which is preliminary data.</text>
</comment>
<dbReference type="Pfam" id="PF03061">
    <property type="entry name" value="4HBT"/>
    <property type="match status" value="1"/>
</dbReference>
<dbReference type="RefSeq" id="WP_109694115.1">
    <property type="nucleotide sequence ID" value="NZ_QGDD01000005.1"/>
</dbReference>
<dbReference type="EMBL" id="QGDD01000005">
    <property type="protein sequence ID" value="PWN02512.1"/>
    <property type="molecule type" value="Genomic_DNA"/>
</dbReference>
<dbReference type="OrthoDB" id="194128at2"/>
<evidence type="ECO:0000313" key="2">
    <source>
        <dbReference type="EMBL" id="PWN02512.1"/>
    </source>
</evidence>
<reference evidence="2 3" key="1">
    <citation type="submission" date="2018-05" db="EMBL/GenBank/DDBJ databases">
        <title>Nocardioides silvaticus genome.</title>
        <authorList>
            <person name="Li C."/>
            <person name="Wang G."/>
        </authorList>
    </citation>
    <scope>NUCLEOTIDE SEQUENCE [LARGE SCALE GENOMIC DNA]</scope>
    <source>
        <strain evidence="2 3">CCTCC AB 2018079</strain>
    </source>
</reference>
<organism evidence="2 3">
    <name type="scientific">Nocardioides silvaticus</name>
    <dbReference type="NCBI Taxonomy" id="2201891"/>
    <lineage>
        <taxon>Bacteria</taxon>
        <taxon>Bacillati</taxon>
        <taxon>Actinomycetota</taxon>
        <taxon>Actinomycetes</taxon>
        <taxon>Propionibacteriales</taxon>
        <taxon>Nocardioidaceae</taxon>
        <taxon>Nocardioides</taxon>
    </lineage>
</organism>
<protein>
    <submittedName>
        <fullName evidence="2">Thioesterase</fullName>
    </submittedName>
</protein>
<name>A0A316TJS4_9ACTN</name>
<sequence length="155" mass="17170">MAGTADATTSTIDTSTGVVVRKRIYLDDLDGYGMLYHARYAVLFDNAVIDFWSGVGWELDPSEQVFVIRELTMTYHQPVVGICEVDVHVWVERAGRTSVTYGFEVLSTDHGVRHAEGRRVVVNLDGQTLRPAPIGEDVWELARPLLAPGLERPAA</sequence>
<dbReference type="Proteomes" id="UP000245507">
    <property type="component" value="Unassembled WGS sequence"/>
</dbReference>
<dbReference type="PANTHER" id="PTHR31793">
    <property type="entry name" value="4-HYDROXYBENZOYL-COA THIOESTERASE FAMILY MEMBER"/>
    <property type="match status" value="1"/>
</dbReference>
<proteinExistence type="predicted"/>
<gene>
    <name evidence="2" type="ORF">DJ010_12300</name>
</gene>
<dbReference type="AlphaFoldDB" id="A0A316TJS4"/>
<dbReference type="InterPro" id="IPR006683">
    <property type="entry name" value="Thioestr_dom"/>
</dbReference>
<dbReference type="InterPro" id="IPR050563">
    <property type="entry name" value="4-hydroxybenzoyl-CoA_TE"/>
</dbReference>